<dbReference type="NCBIfam" id="TIGR00836">
    <property type="entry name" value="amt"/>
    <property type="match status" value="1"/>
</dbReference>
<gene>
    <name evidence="13" type="ORF">QYE76_014113</name>
</gene>
<feature type="transmembrane region" description="Helical" evidence="10">
    <location>
        <begin position="1217"/>
        <end position="1239"/>
    </location>
</feature>
<evidence type="ECO:0000256" key="7">
    <source>
        <dbReference type="ARBA" id="ARBA00023177"/>
    </source>
</evidence>
<keyword evidence="5 10" id="KW-1133">Transmembrane helix</keyword>
<evidence type="ECO:0000256" key="1">
    <source>
        <dbReference type="ARBA" id="ARBA00004141"/>
    </source>
</evidence>
<feature type="domain" description="UGP3-like C-terminal hexapeptide repeats" evidence="12">
    <location>
        <begin position="679"/>
        <end position="842"/>
    </location>
</feature>
<dbReference type="InterPro" id="IPR024041">
    <property type="entry name" value="NH4_transpt_AmtB-like_dom"/>
</dbReference>
<keyword evidence="6 10" id="KW-0472">Membrane</keyword>
<feature type="transmembrane region" description="Helical" evidence="10">
    <location>
        <begin position="1269"/>
        <end position="1294"/>
    </location>
</feature>
<feature type="transmembrane region" description="Helical" evidence="10">
    <location>
        <begin position="1035"/>
        <end position="1058"/>
    </location>
</feature>
<dbReference type="GO" id="GO:0008519">
    <property type="term" value="F:ammonium channel activity"/>
    <property type="evidence" value="ECO:0007669"/>
    <property type="project" value="InterPro"/>
</dbReference>
<evidence type="ECO:0000256" key="2">
    <source>
        <dbReference type="ARBA" id="ARBA00005887"/>
    </source>
</evidence>
<dbReference type="PANTHER" id="PTHR43029">
    <property type="entry name" value="AMMONIUM TRANSPORTER MEP2"/>
    <property type="match status" value="1"/>
</dbReference>
<keyword evidence="14" id="KW-1185">Reference proteome</keyword>
<feature type="transmembrane region" description="Helical" evidence="10">
    <location>
        <begin position="1159"/>
        <end position="1178"/>
    </location>
</feature>
<feature type="transmembrane region" description="Helical" evidence="10">
    <location>
        <begin position="1123"/>
        <end position="1147"/>
    </location>
</feature>
<proteinExistence type="inferred from homology"/>
<dbReference type="EMBL" id="JAUUTY010000001">
    <property type="protein sequence ID" value="KAK1697416.1"/>
    <property type="molecule type" value="Genomic_DNA"/>
</dbReference>
<dbReference type="SUPFAM" id="SSF111352">
    <property type="entry name" value="Ammonium transporter"/>
    <property type="match status" value="1"/>
</dbReference>
<accession>A0AAD8U043</accession>
<evidence type="ECO:0000313" key="14">
    <source>
        <dbReference type="Proteomes" id="UP001231189"/>
    </source>
</evidence>
<dbReference type="Gene3D" id="3.90.550.10">
    <property type="entry name" value="Spore Coat Polysaccharide Biosynthesis Protein SpsA, Chain A"/>
    <property type="match status" value="1"/>
</dbReference>
<sequence length="1362" mass="147922">MAPPPPPPHLRLLSPLLPPLCPPPRRRARTRILSALSSPSPSPSSSRSHSQQRVSTTSLDRGPSPSLEHQPLAAELARLSATRARLRAARSLDDKLRALDAEPRVAAFFNDAAGERVLDSLQPRDTYLLKCLVAAGQDHVLGWAGNGTHDHAHERRRSGSALREALHSLAGLVGKWSGDDVARGGGTELLRQLLKFLGDIDEFYDCIGGIIGYQIMALELISASKSKDSKHRHRQDKSVHFHVPAGVNLLEDTEYASQAALWGIEGLPELGEIYPIGGAGDRLGLVDSDTGESLPAALLPYCGRSLLEGLMRDLQAREFLHFKIFGKQCITPVAIMTSSVKDNHQHIVAICERLEWFGRGRENFRLFEQPLVPVVNAEDGDWLIGKSLLPVGKPGGHGAIWKLACDRGVFEWLYRHGRKGATVRQVSNVVAATDLTLMALAGIGMRHNKKLGFASCERRPGATEGVNVLIEKQNLDGLWAYGITCIEYTEFEKYGISEPADHNGSLQASYPANTNIMYVDLQAVEEVGSRRNASCLPGMVMNLKKAISYVDHLGFECSAAGGRLECTMQNIADNFMNTYSYRCSKAIESELDTFIVYNERKKVTSSAKRKLKPEDRSLHQTPEGSLLDIMRNAHDLLSSCSVEVPKVKDNNEYLRSELPFLIFLHPALGPFWEIIKQKFVGGSISKGSELQIEVAEFVWKDVELDGSLLILADNIMGSTKRNTHGEQIMHYGARCGRCKLQSVKIVNDGISWDSPGNVYWKHDVERSESLKIILHGNAEFEAKDVLLKGNHMFEVPDGHRMCIIQDGSGFAVKLDRISKEMMDRGSWYWEYTVDGAHVKLNMTKPARARLPKPPGHRQARSSPEMAVAAAAAAAAVGAYAADLPAVPEWLNKGDNAWQLTAATFVGIQSMPGLVVLYGSIVKKKWAVNSAFMALYAYASSLLVWVLVGFRMAFGERLLPFWGKAGVALSQGYLTGRARLSATAHGGENGTPAAEPFYPEATLVLFQFEFAAITLILLAGSVLGRMNIKAWMAFTPLWLLLSYTVGAFSLWGGGFLYHWGVIDYSGGYVIHLSSGIAGFTAAYWVGPRLKSDRERFSPNNILLMIAGGGLLWMGWAGFNGGAPYAANITASIAVLNTNVSAATSLLTWTCLDVIFFGKPSVIGAVQGMMTGLVCITPGAGLVQTWAAVIMGMCAGSVPWFSMMILHKKSTLLMKVDDTLAVFHTHAVAGLLGGVLTGLLATPELMAMESPVPGSKGAFYGGGIGQVGKQLAGAAFVIAWNLVVTTLILLGIGLFIPLRMPDDQLMIGDDAAHGEEAYALWGDGEKFDATRHDVSRGGAGGEREMGTAEQRLAGMGARGVTIQL</sequence>
<dbReference type="PANTHER" id="PTHR43029:SF41">
    <property type="entry name" value="AMMONIUM TRANSPORTER 2 MEMBER 1"/>
    <property type="match status" value="1"/>
</dbReference>
<evidence type="ECO:0000256" key="10">
    <source>
        <dbReference type="SAM" id="Phobius"/>
    </source>
</evidence>
<feature type="transmembrane region" description="Helical" evidence="10">
    <location>
        <begin position="1064"/>
        <end position="1085"/>
    </location>
</feature>
<feature type="domain" description="Ammonium transporter AmtB-like" evidence="11">
    <location>
        <begin position="897"/>
        <end position="1316"/>
    </location>
</feature>
<feature type="compositionally biased region" description="Low complexity" evidence="9">
    <location>
        <begin position="31"/>
        <end position="58"/>
    </location>
</feature>
<dbReference type="PROSITE" id="PS01219">
    <property type="entry name" value="AMMONIUM_TRANSP"/>
    <property type="match status" value="1"/>
</dbReference>
<dbReference type="Pfam" id="PF00909">
    <property type="entry name" value="Ammonium_transp"/>
    <property type="match status" value="1"/>
</dbReference>
<feature type="transmembrane region" description="Helical" evidence="10">
    <location>
        <begin position="901"/>
        <end position="920"/>
    </location>
</feature>
<dbReference type="InterPro" id="IPR029020">
    <property type="entry name" value="Ammonium/urea_transptr"/>
</dbReference>
<evidence type="ECO:0000256" key="4">
    <source>
        <dbReference type="ARBA" id="ARBA00022692"/>
    </source>
</evidence>
<feature type="transmembrane region" description="Helical" evidence="10">
    <location>
        <begin position="932"/>
        <end position="953"/>
    </location>
</feature>
<comment type="similarity">
    <text evidence="2">Belongs to the ammonia transporter channel (TC 1.A.11.2) family.</text>
</comment>
<name>A0AAD8U043_LOLMU</name>
<evidence type="ECO:0000256" key="9">
    <source>
        <dbReference type="SAM" id="MobiDB-lite"/>
    </source>
</evidence>
<evidence type="ECO:0000313" key="13">
    <source>
        <dbReference type="EMBL" id="KAK1697416.1"/>
    </source>
</evidence>
<dbReference type="InterPro" id="IPR057388">
    <property type="entry name" value="Hexapep_UGP3_C"/>
</dbReference>
<evidence type="ECO:0000256" key="8">
    <source>
        <dbReference type="ARBA" id="ARBA00060095"/>
    </source>
</evidence>
<feature type="region of interest" description="Disordered" evidence="9">
    <location>
        <begin position="1"/>
        <end position="68"/>
    </location>
</feature>
<keyword evidence="4 10" id="KW-0812">Transmembrane</keyword>
<evidence type="ECO:0000256" key="6">
    <source>
        <dbReference type="ARBA" id="ARBA00023136"/>
    </source>
</evidence>
<comment type="function">
    <text evidence="8">Involved in ammonium transport.</text>
</comment>
<dbReference type="InterPro" id="IPR018047">
    <property type="entry name" value="Ammonium_transpt_CS"/>
</dbReference>
<organism evidence="13 14">
    <name type="scientific">Lolium multiflorum</name>
    <name type="common">Italian ryegrass</name>
    <name type="synonym">Lolium perenne subsp. multiflorum</name>
    <dbReference type="NCBI Taxonomy" id="4521"/>
    <lineage>
        <taxon>Eukaryota</taxon>
        <taxon>Viridiplantae</taxon>
        <taxon>Streptophyta</taxon>
        <taxon>Embryophyta</taxon>
        <taxon>Tracheophyta</taxon>
        <taxon>Spermatophyta</taxon>
        <taxon>Magnoliopsida</taxon>
        <taxon>Liliopsida</taxon>
        <taxon>Poales</taxon>
        <taxon>Poaceae</taxon>
        <taxon>BOP clade</taxon>
        <taxon>Pooideae</taxon>
        <taxon>Poodae</taxon>
        <taxon>Poeae</taxon>
        <taxon>Poeae Chloroplast Group 2 (Poeae type)</taxon>
        <taxon>Loliodinae</taxon>
        <taxon>Loliinae</taxon>
        <taxon>Lolium</taxon>
    </lineage>
</organism>
<evidence type="ECO:0000256" key="3">
    <source>
        <dbReference type="ARBA" id="ARBA00022448"/>
    </source>
</evidence>
<feature type="transmembrane region" description="Helical" evidence="10">
    <location>
        <begin position="1097"/>
        <end position="1117"/>
    </location>
</feature>
<dbReference type="Proteomes" id="UP001231189">
    <property type="component" value="Unassembled WGS sequence"/>
</dbReference>
<feature type="transmembrane region" description="Helical" evidence="10">
    <location>
        <begin position="1184"/>
        <end position="1205"/>
    </location>
</feature>
<dbReference type="SUPFAM" id="SSF53448">
    <property type="entry name" value="Nucleotide-diphospho-sugar transferases"/>
    <property type="match status" value="1"/>
</dbReference>
<dbReference type="FunFam" id="3.90.550.10:FF:000114">
    <property type="entry name" value="UTP--glucose-1-phosphate uridylyltransferase 3 chloroplastic"/>
    <property type="match status" value="1"/>
</dbReference>
<feature type="transmembrane region" description="Helical" evidence="10">
    <location>
        <begin position="1003"/>
        <end position="1023"/>
    </location>
</feature>
<evidence type="ECO:0000259" key="12">
    <source>
        <dbReference type="Pfam" id="PF25441"/>
    </source>
</evidence>
<dbReference type="GO" id="GO:0005886">
    <property type="term" value="C:plasma membrane"/>
    <property type="evidence" value="ECO:0007669"/>
    <property type="project" value="TreeGrafter"/>
</dbReference>
<reference evidence="13" key="1">
    <citation type="submission" date="2023-07" db="EMBL/GenBank/DDBJ databases">
        <title>A chromosome-level genome assembly of Lolium multiflorum.</title>
        <authorList>
            <person name="Chen Y."/>
            <person name="Copetti D."/>
            <person name="Kolliker R."/>
            <person name="Studer B."/>
        </authorList>
    </citation>
    <scope>NUCLEOTIDE SEQUENCE</scope>
    <source>
        <strain evidence="13">02402/16</strain>
        <tissue evidence="13">Leaf</tissue>
    </source>
</reference>
<comment type="subcellular location">
    <subcellularLocation>
        <location evidence="1">Membrane</location>
        <topology evidence="1">Multi-pass membrane protein</topology>
    </subcellularLocation>
</comment>
<dbReference type="InterPro" id="IPR001905">
    <property type="entry name" value="Ammonium_transpt"/>
</dbReference>
<dbReference type="Pfam" id="PF25441">
    <property type="entry name" value="Hexapep_UGP3_C"/>
    <property type="match status" value="1"/>
</dbReference>
<dbReference type="FunFam" id="1.10.3430.10:FF:000005">
    <property type="entry name" value="Ammonium transporter"/>
    <property type="match status" value="1"/>
</dbReference>
<evidence type="ECO:0008006" key="15">
    <source>
        <dbReference type="Google" id="ProtNLM"/>
    </source>
</evidence>
<comment type="caution">
    <text evidence="13">The sequence shown here is derived from an EMBL/GenBank/DDBJ whole genome shotgun (WGS) entry which is preliminary data.</text>
</comment>
<dbReference type="InterPro" id="IPR029044">
    <property type="entry name" value="Nucleotide-diphossugar_trans"/>
</dbReference>
<dbReference type="Gene3D" id="1.10.3430.10">
    <property type="entry name" value="Ammonium transporter AmtB like domains"/>
    <property type="match status" value="1"/>
</dbReference>
<keyword evidence="3" id="KW-0813">Transport</keyword>
<evidence type="ECO:0000256" key="5">
    <source>
        <dbReference type="ARBA" id="ARBA00022989"/>
    </source>
</evidence>
<protein>
    <recommendedName>
        <fullName evidence="15">Ammonium transporter</fullName>
    </recommendedName>
</protein>
<evidence type="ECO:0000259" key="11">
    <source>
        <dbReference type="Pfam" id="PF00909"/>
    </source>
</evidence>
<keyword evidence="7" id="KW-0924">Ammonia transport</keyword>